<dbReference type="PANTHER" id="PTHR43800">
    <property type="entry name" value="PEPTIDYL-LYSINE N-ACETYLTRANSFERASE YJAB"/>
    <property type="match status" value="1"/>
</dbReference>
<keyword evidence="5" id="KW-1185">Reference proteome</keyword>
<evidence type="ECO:0000256" key="2">
    <source>
        <dbReference type="ARBA" id="ARBA00023315"/>
    </source>
</evidence>
<proteinExistence type="predicted"/>
<evidence type="ECO:0000313" key="4">
    <source>
        <dbReference type="EMBL" id="GAA4898339.1"/>
    </source>
</evidence>
<dbReference type="Proteomes" id="UP001499988">
    <property type="component" value="Unassembled WGS sequence"/>
</dbReference>
<dbReference type="Gene3D" id="3.40.630.30">
    <property type="match status" value="1"/>
</dbReference>
<organism evidence="4 5">
    <name type="scientific">Ferrimonas pelagia</name>
    <dbReference type="NCBI Taxonomy" id="1177826"/>
    <lineage>
        <taxon>Bacteria</taxon>
        <taxon>Pseudomonadati</taxon>
        <taxon>Pseudomonadota</taxon>
        <taxon>Gammaproteobacteria</taxon>
        <taxon>Alteromonadales</taxon>
        <taxon>Ferrimonadaceae</taxon>
        <taxon>Ferrimonas</taxon>
    </lineage>
</organism>
<keyword evidence="2" id="KW-0012">Acyltransferase</keyword>
<sequence>MIRVDNIMTVQIRPYEAGDLSAILTLWEAASRLAHPFLSDAFIAEERQNTEQIYLPYAETWVATADRKPLGFIALLANESGNTEVGGLFVDPAQHGKGAGQALMNHAKSVHGTLEVDVFKDNAIGRRFYHRYGFSPIAESTFERTGDAVIRMKCE</sequence>
<keyword evidence="1" id="KW-0808">Transferase</keyword>
<comment type="caution">
    <text evidence="4">The sequence shown here is derived from an EMBL/GenBank/DDBJ whole genome shotgun (WGS) entry which is preliminary data.</text>
</comment>
<dbReference type="PANTHER" id="PTHR43800:SF1">
    <property type="entry name" value="PEPTIDYL-LYSINE N-ACETYLTRANSFERASE YJAB"/>
    <property type="match status" value="1"/>
</dbReference>
<dbReference type="InterPro" id="IPR016181">
    <property type="entry name" value="Acyl_CoA_acyltransferase"/>
</dbReference>
<dbReference type="InterPro" id="IPR000182">
    <property type="entry name" value="GNAT_dom"/>
</dbReference>
<gene>
    <name evidence="4" type="ORF">GCM10023333_34650</name>
</gene>
<dbReference type="SUPFAM" id="SSF55729">
    <property type="entry name" value="Acyl-CoA N-acyltransferases (Nat)"/>
    <property type="match status" value="1"/>
</dbReference>
<reference evidence="5" key="1">
    <citation type="journal article" date="2019" name="Int. J. Syst. Evol. Microbiol.">
        <title>The Global Catalogue of Microorganisms (GCM) 10K type strain sequencing project: providing services to taxonomists for standard genome sequencing and annotation.</title>
        <authorList>
            <consortium name="The Broad Institute Genomics Platform"/>
            <consortium name="The Broad Institute Genome Sequencing Center for Infectious Disease"/>
            <person name="Wu L."/>
            <person name="Ma J."/>
        </authorList>
    </citation>
    <scope>NUCLEOTIDE SEQUENCE [LARGE SCALE GENOMIC DNA]</scope>
    <source>
        <strain evidence="5">JCM 18401</strain>
    </source>
</reference>
<dbReference type="PROSITE" id="PS51186">
    <property type="entry name" value="GNAT"/>
    <property type="match status" value="1"/>
</dbReference>
<accession>A0ABP9FD04</accession>
<protein>
    <submittedName>
        <fullName evidence="4">GNAT family N-acetyltransferase</fullName>
    </submittedName>
</protein>
<evidence type="ECO:0000256" key="1">
    <source>
        <dbReference type="ARBA" id="ARBA00022679"/>
    </source>
</evidence>
<evidence type="ECO:0000259" key="3">
    <source>
        <dbReference type="PROSITE" id="PS51186"/>
    </source>
</evidence>
<name>A0ABP9FD04_9GAMM</name>
<dbReference type="EMBL" id="BAABJZ010000100">
    <property type="protein sequence ID" value="GAA4898339.1"/>
    <property type="molecule type" value="Genomic_DNA"/>
</dbReference>
<dbReference type="RefSeq" id="WP_345336728.1">
    <property type="nucleotide sequence ID" value="NZ_BAABJZ010000100.1"/>
</dbReference>
<evidence type="ECO:0000313" key="5">
    <source>
        <dbReference type="Proteomes" id="UP001499988"/>
    </source>
</evidence>
<dbReference type="Pfam" id="PF13673">
    <property type="entry name" value="Acetyltransf_10"/>
    <property type="match status" value="1"/>
</dbReference>
<dbReference type="CDD" id="cd04301">
    <property type="entry name" value="NAT_SF"/>
    <property type="match status" value="1"/>
</dbReference>
<feature type="domain" description="N-acetyltransferase" evidence="3">
    <location>
        <begin position="10"/>
        <end position="155"/>
    </location>
</feature>